<dbReference type="Proteomes" id="UP000252585">
    <property type="component" value="Unassembled WGS sequence"/>
</dbReference>
<dbReference type="EMBL" id="QPJJ01000002">
    <property type="protein sequence ID" value="RCW76787.1"/>
    <property type="molecule type" value="Genomic_DNA"/>
</dbReference>
<organism evidence="2 3">
    <name type="scientific">Saliterribacillus persicus</name>
    <dbReference type="NCBI Taxonomy" id="930114"/>
    <lineage>
        <taxon>Bacteria</taxon>
        <taxon>Bacillati</taxon>
        <taxon>Bacillota</taxon>
        <taxon>Bacilli</taxon>
        <taxon>Bacillales</taxon>
        <taxon>Bacillaceae</taxon>
        <taxon>Saliterribacillus</taxon>
    </lineage>
</organism>
<feature type="transmembrane region" description="Helical" evidence="1">
    <location>
        <begin position="38"/>
        <end position="57"/>
    </location>
</feature>
<feature type="transmembrane region" description="Helical" evidence="1">
    <location>
        <begin position="6"/>
        <end position="22"/>
    </location>
</feature>
<dbReference type="AlphaFoldDB" id="A0A368YD40"/>
<reference evidence="2 3" key="1">
    <citation type="submission" date="2018-07" db="EMBL/GenBank/DDBJ databases">
        <title>Genomic Encyclopedia of Type Strains, Phase IV (KMG-IV): sequencing the most valuable type-strain genomes for metagenomic binning, comparative biology and taxonomic classification.</title>
        <authorList>
            <person name="Goeker M."/>
        </authorList>
    </citation>
    <scope>NUCLEOTIDE SEQUENCE [LARGE SCALE GENOMIC DNA]</scope>
    <source>
        <strain evidence="2 3">DSM 27696</strain>
    </source>
</reference>
<gene>
    <name evidence="2" type="ORF">DFR57_10262</name>
</gene>
<accession>A0A368YD40</accession>
<evidence type="ECO:0000313" key="2">
    <source>
        <dbReference type="EMBL" id="RCW76787.1"/>
    </source>
</evidence>
<name>A0A368YD40_9BACI</name>
<evidence type="ECO:0000256" key="1">
    <source>
        <dbReference type="SAM" id="Phobius"/>
    </source>
</evidence>
<keyword evidence="1" id="KW-1133">Transmembrane helix</keyword>
<comment type="caution">
    <text evidence="2">The sequence shown here is derived from an EMBL/GenBank/DDBJ whole genome shotgun (WGS) entry which is preliminary data.</text>
</comment>
<sequence length="58" mass="7108">MKLEYLVLILFIISLFFDWRKYKKDMKKAISENEIRPIFVRFLLTVILFLLLLVVIIF</sequence>
<keyword evidence="3" id="KW-1185">Reference proteome</keyword>
<keyword evidence="1" id="KW-0472">Membrane</keyword>
<keyword evidence="1" id="KW-0812">Transmembrane</keyword>
<proteinExistence type="predicted"/>
<protein>
    <submittedName>
        <fullName evidence="2">Uncharacterized protein</fullName>
    </submittedName>
</protein>
<evidence type="ECO:0000313" key="3">
    <source>
        <dbReference type="Proteomes" id="UP000252585"/>
    </source>
</evidence>